<comment type="similarity">
    <text evidence="5">Belongs to the glycosyltransferase 26 family. TagA/TarA subfamily.</text>
</comment>
<gene>
    <name evidence="6" type="ORF">SAMN05192546_102218</name>
</gene>
<evidence type="ECO:0000256" key="4">
    <source>
        <dbReference type="ARBA" id="ARBA00023316"/>
    </source>
</evidence>
<organism evidence="6 7">
    <name type="scientific">Tindallia californiensis</name>
    <dbReference type="NCBI Taxonomy" id="159292"/>
    <lineage>
        <taxon>Bacteria</taxon>
        <taxon>Bacillati</taxon>
        <taxon>Bacillota</taxon>
        <taxon>Clostridia</taxon>
        <taxon>Peptostreptococcales</taxon>
        <taxon>Tindalliaceae</taxon>
        <taxon>Tindallia</taxon>
    </lineage>
</organism>
<evidence type="ECO:0000256" key="1">
    <source>
        <dbReference type="ARBA" id="ARBA00022676"/>
    </source>
</evidence>
<evidence type="ECO:0000256" key="3">
    <source>
        <dbReference type="ARBA" id="ARBA00022944"/>
    </source>
</evidence>
<keyword evidence="3 5" id="KW-0777">Teichoic acid biosynthesis</keyword>
<name>A0A1H3K574_9FIRM</name>
<dbReference type="InterPro" id="IPR034714">
    <property type="entry name" value="TagA_TarA"/>
</dbReference>
<reference evidence="6 7" key="1">
    <citation type="submission" date="2016-10" db="EMBL/GenBank/DDBJ databases">
        <authorList>
            <person name="de Groot N.N."/>
        </authorList>
    </citation>
    <scope>NUCLEOTIDE SEQUENCE [LARGE SCALE GENOMIC DNA]</scope>
    <source>
        <strain evidence="6 7">APO</strain>
    </source>
</reference>
<evidence type="ECO:0000256" key="5">
    <source>
        <dbReference type="HAMAP-Rule" id="MF_02070"/>
    </source>
</evidence>
<comment type="pathway">
    <text evidence="5">Cell wall biogenesis; teichoic acid biosynthesis.</text>
</comment>
<keyword evidence="2 5" id="KW-0808">Transferase</keyword>
<keyword evidence="1 5" id="KW-0328">Glycosyltransferase</keyword>
<dbReference type="CDD" id="cd06533">
    <property type="entry name" value="Glyco_transf_WecG_TagA"/>
    <property type="match status" value="1"/>
</dbReference>
<sequence length="238" mass="26934">MKSIDIMGVPVSTVNHSQIPLIIDDFMNECQCNLIMTPNPEMVMEAQKNEALMKALHASDLVLADGIGLVIASKIKRKGIKERVTGIDTMDQILSYCHLHNKKIFLLGGKPGTCEQAALNINQKYANIEIVGTHHGYFENSETEEMIKMINLSEADALFAGLGFPKQEIWISENQHRFTCKLAMGVGGSLDVYAGNVKRAPLIFQKTGLEWFYRLIKEPWRVKRMAVLPQFLWEVLWR</sequence>
<comment type="catalytic activity">
    <reaction evidence="5">
        <text>UDP-N-acetyl-alpha-D-mannosamine + N-acetyl-alpha-D-glucosaminyl-di-trans,octa-cis-undecaprenyl diphosphate = N-acetyl-beta-D-mannosaminyl-(1-&gt;4)-N-acetyl-alpha-D-glucosaminyl di-trans,octa-cis-undecaprenyl diphosphate + UDP + H(+)</text>
        <dbReference type="Rhea" id="RHEA:16053"/>
        <dbReference type="ChEBI" id="CHEBI:15378"/>
        <dbReference type="ChEBI" id="CHEBI:58223"/>
        <dbReference type="ChEBI" id="CHEBI:62959"/>
        <dbReference type="ChEBI" id="CHEBI:68623"/>
        <dbReference type="ChEBI" id="CHEBI:132210"/>
        <dbReference type="EC" id="2.4.1.187"/>
    </reaction>
</comment>
<dbReference type="HAMAP" id="MF_02070">
    <property type="entry name" value="TagA_TarA"/>
    <property type="match status" value="1"/>
</dbReference>
<dbReference type="EMBL" id="FNPV01000002">
    <property type="protein sequence ID" value="SDY46905.1"/>
    <property type="molecule type" value="Genomic_DNA"/>
</dbReference>
<dbReference type="Proteomes" id="UP000199230">
    <property type="component" value="Unassembled WGS sequence"/>
</dbReference>
<keyword evidence="7" id="KW-1185">Reference proteome</keyword>
<dbReference type="PANTHER" id="PTHR34136:SF1">
    <property type="entry name" value="UDP-N-ACETYL-D-MANNOSAMINURONIC ACID TRANSFERASE"/>
    <property type="match status" value="1"/>
</dbReference>
<accession>A0A1H3K574</accession>
<dbReference type="EC" id="2.4.1.187" evidence="5"/>
<evidence type="ECO:0000256" key="2">
    <source>
        <dbReference type="ARBA" id="ARBA00022679"/>
    </source>
</evidence>
<comment type="function">
    <text evidence="5">Catalyzes the conversion of GlcNAc-PP-undecaprenol into ManNAc-GlcNAc-PP-undecaprenol, the first committed lipid intermediate in the de novo synthesis of teichoic acid.</text>
</comment>
<dbReference type="GO" id="GO:0019350">
    <property type="term" value="P:teichoic acid biosynthetic process"/>
    <property type="evidence" value="ECO:0007669"/>
    <property type="project" value="UniProtKB-UniRule"/>
</dbReference>
<dbReference type="GO" id="GO:0047244">
    <property type="term" value="F:N-acetylglucosaminyldiphosphoundecaprenol N-acetyl-beta-D-mannosaminyltransferase activity"/>
    <property type="evidence" value="ECO:0007669"/>
    <property type="project" value="UniProtKB-UniRule"/>
</dbReference>
<dbReference type="AlphaFoldDB" id="A0A1H3K574"/>
<proteinExistence type="inferred from homology"/>
<evidence type="ECO:0000313" key="6">
    <source>
        <dbReference type="EMBL" id="SDY46905.1"/>
    </source>
</evidence>
<dbReference type="Pfam" id="PF03808">
    <property type="entry name" value="Glyco_tran_WecG"/>
    <property type="match status" value="1"/>
</dbReference>
<dbReference type="UniPathway" id="UPA00632"/>
<dbReference type="InterPro" id="IPR004629">
    <property type="entry name" value="WecG_TagA_CpsF"/>
</dbReference>
<dbReference type="PANTHER" id="PTHR34136">
    <property type="match status" value="1"/>
</dbReference>
<evidence type="ECO:0000313" key="7">
    <source>
        <dbReference type="Proteomes" id="UP000199230"/>
    </source>
</evidence>
<dbReference type="OrthoDB" id="9771846at2"/>
<dbReference type="RefSeq" id="WP_093311048.1">
    <property type="nucleotide sequence ID" value="NZ_FNPV01000002.1"/>
</dbReference>
<protein>
    <recommendedName>
        <fullName evidence="5">N-acetylglucosaminyldiphosphoundecaprenol N-acetyl-beta-D-mannosaminyltransferase</fullName>
        <ecNumber evidence="5">2.4.1.187</ecNumber>
    </recommendedName>
    <alternativeName>
        <fullName evidence="5">N-acetylmannosaminyltransferase</fullName>
    </alternativeName>
    <alternativeName>
        <fullName evidence="5">UDP-N-acetylmannosamine transferase</fullName>
    </alternativeName>
    <alternativeName>
        <fullName evidence="5">UDP-N-acetylmannosamine:N-acetylglucosaminyl pyrophosphorylundecaprenol N-acetylmannosaminyltransferase</fullName>
    </alternativeName>
</protein>
<dbReference type="GO" id="GO:0071555">
    <property type="term" value="P:cell wall organization"/>
    <property type="evidence" value="ECO:0007669"/>
    <property type="project" value="UniProtKB-KW"/>
</dbReference>
<keyword evidence="4 5" id="KW-0961">Cell wall biogenesis/degradation</keyword>
<dbReference type="NCBIfam" id="TIGR00696">
    <property type="entry name" value="wecG_tagA_cpsF"/>
    <property type="match status" value="1"/>
</dbReference>
<dbReference type="STRING" id="159292.SAMN05192546_102218"/>